<dbReference type="GO" id="GO:0006357">
    <property type="term" value="P:regulation of transcription by RNA polymerase II"/>
    <property type="evidence" value="ECO:0007669"/>
    <property type="project" value="InterPro"/>
</dbReference>
<dbReference type="InterPro" id="IPR043198">
    <property type="entry name" value="Cyclin/Ssn8"/>
</dbReference>
<dbReference type="GO" id="GO:0016538">
    <property type="term" value="F:cyclin-dependent protein serine/threonine kinase regulator activity"/>
    <property type="evidence" value="ECO:0007669"/>
    <property type="project" value="InterPro"/>
</dbReference>
<dbReference type="InterPro" id="IPR036915">
    <property type="entry name" value="Cyclin-like_sf"/>
</dbReference>
<reference evidence="1" key="1">
    <citation type="submission" date="2022-07" db="EMBL/GenBank/DDBJ databases">
        <title>Phylogenomic reconstructions and comparative analyses of Kickxellomycotina fungi.</title>
        <authorList>
            <person name="Reynolds N.K."/>
            <person name="Stajich J.E."/>
            <person name="Barry K."/>
            <person name="Grigoriev I.V."/>
            <person name="Crous P."/>
            <person name="Smith M.E."/>
        </authorList>
    </citation>
    <scope>NUCLEOTIDE SEQUENCE</scope>
    <source>
        <strain evidence="1">RSA 861</strain>
    </source>
</reference>
<keyword evidence="2" id="KW-1185">Reference proteome</keyword>
<comment type="caution">
    <text evidence="1">The sequence shown here is derived from an EMBL/GenBank/DDBJ whole genome shotgun (WGS) entry which is preliminary data.</text>
</comment>
<accession>A0A9W7ZSB8</accession>
<dbReference type="PANTHER" id="PTHR10026">
    <property type="entry name" value="CYCLIN"/>
    <property type="match status" value="1"/>
</dbReference>
<protein>
    <submittedName>
        <fullName evidence="1">RNA polymerase II holoenzyme cyclin-like subunit</fullName>
    </submittedName>
</protein>
<dbReference type="SUPFAM" id="SSF47954">
    <property type="entry name" value="Cyclin-like"/>
    <property type="match status" value="1"/>
</dbReference>
<evidence type="ECO:0000313" key="1">
    <source>
        <dbReference type="EMBL" id="KAJ1909261.1"/>
    </source>
</evidence>
<dbReference type="AlphaFoldDB" id="A0A9W7ZSB8"/>
<dbReference type="PIRSF" id="PIRSF028758">
    <property type="entry name" value="Cyclin, C/H/G types"/>
    <property type="match status" value="1"/>
</dbReference>
<dbReference type="Proteomes" id="UP001150569">
    <property type="component" value="Unassembled WGS sequence"/>
</dbReference>
<organism evidence="1 2">
    <name type="scientific">Tieghemiomyces parasiticus</name>
    <dbReference type="NCBI Taxonomy" id="78921"/>
    <lineage>
        <taxon>Eukaryota</taxon>
        <taxon>Fungi</taxon>
        <taxon>Fungi incertae sedis</taxon>
        <taxon>Zoopagomycota</taxon>
        <taxon>Kickxellomycotina</taxon>
        <taxon>Dimargaritomycetes</taxon>
        <taxon>Dimargaritales</taxon>
        <taxon>Dimargaritaceae</taxon>
        <taxon>Tieghemiomyces</taxon>
    </lineage>
</organism>
<sequence>MSANYWESSQRNHWTVTRTQLLQSRQDDLAIIDYTDVLRLHIYFANLEELPHHLKMIHTETRNFLAASKIPFKYDPCDIAEFECYLLEDLNFYMIVYHPYRTLTKIMDDLALDRAHLQSAWFITNDSLRSDACLIYPPHLIAVAAVYINCVHHQTHTNKHIKTWFARLNVDMVKVLEIVQDMITMYELWNGLEEKAVLRILDVLQAKARGTKP</sequence>
<gene>
    <name evidence="1" type="primary">SSN8_2</name>
    <name evidence="1" type="ORF">IWQ60_011268</name>
</gene>
<dbReference type="EMBL" id="JANBPT010001234">
    <property type="protein sequence ID" value="KAJ1909261.1"/>
    <property type="molecule type" value="Genomic_DNA"/>
</dbReference>
<evidence type="ECO:0000313" key="2">
    <source>
        <dbReference type="Proteomes" id="UP001150569"/>
    </source>
</evidence>
<dbReference type="OrthoDB" id="10266018at2759"/>
<dbReference type="CDD" id="cd20514">
    <property type="entry name" value="CYCLIN_CCNC_rpt2"/>
    <property type="match status" value="1"/>
</dbReference>
<proteinExistence type="predicted"/>
<name>A0A9W7ZSB8_9FUNG</name>
<dbReference type="Gene3D" id="1.10.472.10">
    <property type="entry name" value="Cyclin-like"/>
    <property type="match status" value="1"/>
</dbReference>